<dbReference type="HAMAP" id="MF_01228">
    <property type="entry name" value="Met_tRNA_synth_type2"/>
    <property type="match status" value="1"/>
</dbReference>
<dbReference type="InterPro" id="IPR015413">
    <property type="entry name" value="Methionyl/Leucyl_tRNA_Synth"/>
</dbReference>
<dbReference type="InterPro" id="IPR041872">
    <property type="entry name" value="Anticodon_Met"/>
</dbReference>
<dbReference type="PANTHER" id="PTHR43326">
    <property type="entry name" value="METHIONYL-TRNA SYNTHETASE"/>
    <property type="match status" value="1"/>
</dbReference>
<dbReference type="SUPFAM" id="SSF47323">
    <property type="entry name" value="Anticodon-binding domain of a subclass of class I aminoacyl-tRNA synthetases"/>
    <property type="match status" value="1"/>
</dbReference>
<feature type="binding site" evidence="7">
    <location>
        <position position="129"/>
    </location>
    <ligand>
        <name>Zn(2+)</name>
        <dbReference type="ChEBI" id="CHEBI:29105"/>
    </ligand>
</feature>
<evidence type="ECO:0000313" key="11">
    <source>
        <dbReference type="Proteomes" id="UP000280417"/>
    </source>
</evidence>
<feature type="binding site" evidence="7">
    <location>
        <position position="126"/>
    </location>
    <ligand>
        <name>Zn(2+)</name>
        <dbReference type="ChEBI" id="CHEBI:29105"/>
    </ligand>
</feature>
<dbReference type="Pfam" id="PF09334">
    <property type="entry name" value="tRNA-synt_1g"/>
    <property type="match status" value="2"/>
</dbReference>
<dbReference type="PANTHER" id="PTHR43326:SF1">
    <property type="entry name" value="METHIONINE--TRNA LIGASE, MITOCHONDRIAL"/>
    <property type="match status" value="1"/>
</dbReference>
<evidence type="ECO:0000256" key="7">
    <source>
        <dbReference type="HAMAP-Rule" id="MF_01228"/>
    </source>
</evidence>
<keyword evidence="7" id="KW-0479">Metal-binding</keyword>
<keyword evidence="3 7" id="KW-0547">Nucleotide-binding</keyword>
<dbReference type="GO" id="GO:0005737">
    <property type="term" value="C:cytoplasm"/>
    <property type="evidence" value="ECO:0007669"/>
    <property type="project" value="UniProtKB-SubCell"/>
</dbReference>
<feature type="domain" description="Methionyl/Leucyl tRNA synthetase" evidence="8">
    <location>
        <begin position="5"/>
        <end position="151"/>
    </location>
</feature>
<evidence type="ECO:0000256" key="1">
    <source>
        <dbReference type="ARBA" id="ARBA00003314"/>
    </source>
</evidence>
<feature type="domain" description="Methionyl-tRNA synthetase anticodon-binding" evidence="9">
    <location>
        <begin position="370"/>
        <end position="514"/>
    </location>
</feature>
<dbReference type="GO" id="GO:0005524">
    <property type="term" value="F:ATP binding"/>
    <property type="evidence" value="ECO:0007669"/>
    <property type="project" value="UniProtKB-UniRule"/>
</dbReference>
<dbReference type="PRINTS" id="PR01041">
    <property type="entry name" value="TRNASYNTHMET"/>
</dbReference>
<dbReference type="Gene3D" id="3.40.50.620">
    <property type="entry name" value="HUPs"/>
    <property type="match status" value="1"/>
</dbReference>
<comment type="caution">
    <text evidence="7">Lacks conserved residue(s) required for the propagation of feature annotation.</text>
</comment>
<feature type="short sequence motif" description="'KMSKS' region" evidence="7">
    <location>
        <begin position="295"/>
        <end position="299"/>
    </location>
</feature>
<dbReference type="GO" id="GO:0004825">
    <property type="term" value="F:methionine-tRNA ligase activity"/>
    <property type="evidence" value="ECO:0007669"/>
    <property type="project" value="UniProtKB-UniRule"/>
</dbReference>
<evidence type="ECO:0000256" key="2">
    <source>
        <dbReference type="ARBA" id="ARBA00022598"/>
    </source>
</evidence>
<comment type="cofactor">
    <cofactor evidence="7">
        <name>Zn(2+)</name>
        <dbReference type="ChEBI" id="CHEBI:29105"/>
    </cofactor>
    <text evidence="7">Binds 1 zinc ion per subunit.</text>
</comment>
<dbReference type="EMBL" id="QMQA01000027">
    <property type="protein sequence ID" value="RLE14838.1"/>
    <property type="molecule type" value="Genomic_DNA"/>
</dbReference>
<comment type="subunit">
    <text evidence="7">Monomer.</text>
</comment>
<keyword evidence="5 7" id="KW-0648">Protein biosynthesis</keyword>
<dbReference type="InterPro" id="IPR014729">
    <property type="entry name" value="Rossmann-like_a/b/a_fold"/>
</dbReference>
<dbReference type="Gene3D" id="2.170.220.10">
    <property type="match status" value="1"/>
</dbReference>
<name>A0A662DIW3_UNCAE</name>
<evidence type="ECO:0000256" key="5">
    <source>
        <dbReference type="ARBA" id="ARBA00022917"/>
    </source>
</evidence>
<evidence type="ECO:0000259" key="8">
    <source>
        <dbReference type="Pfam" id="PF09334"/>
    </source>
</evidence>
<feature type="binding site" evidence="7">
    <location>
        <position position="144"/>
    </location>
    <ligand>
        <name>Zn(2+)</name>
        <dbReference type="ChEBI" id="CHEBI:29105"/>
    </ligand>
</feature>
<feature type="binding site" evidence="7">
    <location>
        <position position="147"/>
    </location>
    <ligand>
        <name>Zn(2+)</name>
        <dbReference type="ChEBI" id="CHEBI:29105"/>
    </ligand>
</feature>
<dbReference type="AlphaFoldDB" id="A0A662DIW3"/>
<comment type="function">
    <text evidence="1 7">Is required not only for elongation of protein synthesis but also for the initiation of all mRNA translation through initiator tRNA(fMet) aminoacylation.</text>
</comment>
<dbReference type="InterPro" id="IPR014758">
    <property type="entry name" value="Met-tRNA_synth"/>
</dbReference>
<gene>
    <name evidence="7" type="primary">metG</name>
    <name evidence="10" type="ORF">DRJ04_01600</name>
</gene>
<dbReference type="EC" id="6.1.1.10" evidence="7"/>
<accession>A0A662DIW3</accession>
<dbReference type="FunFam" id="2.170.220.10:FF:000002">
    <property type="entry name" value="Methionine--tRNA ligase"/>
    <property type="match status" value="1"/>
</dbReference>
<dbReference type="GO" id="GO:0046872">
    <property type="term" value="F:metal ion binding"/>
    <property type="evidence" value="ECO:0007669"/>
    <property type="project" value="UniProtKB-KW"/>
</dbReference>
<dbReference type="Gene3D" id="1.10.730.10">
    <property type="entry name" value="Isoleucyl-tRNA Synthetase, Domain 1"/>
    <property type="match status" value="1"/>
</dbReference>
<reference evidence="10 11" key="1">
    <citation type="submission" date="2018-06" db="EMBL/GenBank/DDBJ databases">
        <title>Extensive metabolic versatility and redundancy in microbially diverse, dynamic hydrothermal sediments.</title>
        <authorList>
            <person name="Dombrowski N."/>
            <person name="Teske A."/>
            <person name="Baker B.J."/>
        </authorList>
    </citation>
    <scope>NUCLEOTIDE SEQUENCE [LARGE SCALE GENOMIC DNA]</scope>
    <source>
        <strain evidence="10">B3_G15</strain>
    </source>
</reference>
<feature type="short sequence motif" description="'HIGH' region" evidence="7">
    <location>
        <begin position="11"/>
        <end position="21"/>
    </location>
</feature>
<evidence type="ECO:0000313" key="10">
    <source>
        <dbReference type="EMBL" id="RLE14838.1"/>
    </source>
</evidence>
<dbReference type="InterPro" id="IPR033911">
    <property type="entry name" value="MetRS_core"/>
</dbReference>
<keyword evidence="4 7" id="KW-0067">ATP-binding</keyword>
<comment type="similarity">
    <text evidence="7">Belongs to the class-I aminoacyl-tRNA synthetase family. MetG type 2A subfamily.</text>
</comment>
<dbReference type="Proteomes" id="UP000280417">
    <property type="component" value="Unassembled WGS sequence"/>
</dbReference>
<protein>
    <recommendedName>
        <fullName evidence="7">Methionine--tRNA ligase</fullName>
        <ecNumber evidence="7">6.1.1.10</ecNumber>
    </recommendedName>
    <alternativeName>
        <fullName evidence="7">Methionyl-tRNA synthetase</fullName>
        <shortName evidence="7">MetRS</shortName>
    </alternativeName>
</protein>
<dbReference type="Pfam" id="PF19303">
    <property type="entry name" value="Anticodon_3"/>
    <property type="match status" value="1"/>
</dbReference>
<proteinExistence type="inferred from homology"/>
<keyword evidence="6 7" id="KW-0030">Aminoacyl-tRNA synthetase</keyword>
<evidence type="ECO:0000256" key="3">
    <source>
        <dbReference type="ARBA" id="ARBA00022741"/>
    </source>
</evidence>
<keyword evidence="7" id="KW-0862">Zinc</keyword>
<feature type="domain" description="Methionyl/Leucyl tRNA synthetase" evidence="8">
    <location>
        <begin position="155"/>
        <end position="359"/>
    </location>
</feature>
<keyword evidence="7" id="KW-0963">Cytoplasm</keyword>
<comment type="subcellular location">
    <subcellularLocation>
        <location evidence="7">Cytoplasm</location>
    </subcellularLocation>
</comment>
<comment type="caution">
    <text evidence="10">The sequence shown here is derived from an EMBL/GenBank/DDBJ whole genome shotgun (WGS) entry which is preliminary data.</text>
</comment>
<dbReference type="SUPFAM" id="SSF52374">
    <property type="entry name" value="Nucleotidylyl transferase"/>
    <property type="match status" value="1"/>
</dbReference>
<keyword evidence="2 7" id="KW-0436">Ligase</keyword>
<dbReference type="CDD" id="cd00814">
    <property type="entry name" value="MetRS_core"/>
    <property type="match status" value="1"/>
</dbReference>
<sequence>MGKFYLTTPVYYVNDVPHLGHAYTTIAADALSRYRRLCGDEVFFLTGTDEHGSKILQAAREKNLSPHQLADQMVGEFKKLWDKLLISYSDFIRTTETRHIRVVENVFLELYRKGDIYKGKYSGWYCIPCESFWLESQLKDGKLCPECKREVTRLKEDSYFFRLSKYQLPLLDYYSKHPDFVLPPTRMNEVIEFVKRGLRDISITRLNLEWGIPCPVDKSHSVYVWIDALINYISALGYSLDGKNFPIFWPADVHLVGKDILKFHAVIWPALLMALGVELPRMVFAHGWWMVKGEKMSKSKKNVVDPGWIVDKFGSDYLRYFLLREVPFGEDGNFSPSLFVKRVNSDLANDLGNLLNRTLPLVIKYSQGKVPRPGKSTSEDEELREKVEKLPSSLADFMQRLSFSQALASILEAVRSTNLYLDRCAPWRLAKKGERQRAGTVLYNVLETMRILTIFIFPFLPQGAEKIWQQLGMQTDIKKQTIGESVNWGTLSPGIEVKKGEPVFPRIREEDFYETQGETSTPAGDS</sequence>
<dbReference type="CDD" id="cd07957">
    <property type="entry name" value="Anticodon_Ia_Met"/>
    <property type="match status" value="1"/>
</dbReference>
<dbReference type="NCBIfam" id="NF008900">
    <property type="entry name" value="PRK12267.1"/>
    <property type="match status" value="1"/>
</dbReference>
<organism evidence="10 11">
    <name type="scientific">Aerophobetes bacterium</name>
    <dbReference type="NCBI Taxonomy" id="2030807"/>
    <lineage>
        <taxon>Bacteria</taxon>
        <taxon>Candidatus Aerophobota</taxon>
    </lineage>
</organism>
<dbReference type="GO" id="GO:0006431">
    <property type="term" value="P:methionyl-tRNA aminoacylation"/>
    <property type="evidence" value="ECO:0007669"/>
    <property type="project" value="UniProtKB-UniRule"/>
</dbReference>
<evidence type="ECO:0000256" key="6">
    <source>
        <dbReference type="ARBA" id="ARBA00023146"/>
    </source>
</evidence>
<comment type="catalytic activity">
    <reaction evidence="7">
        <text>tRNA(Met) + L-methionine + ATP = L-methionyl-tRNA(Met) + AMP + diphosphate</text>
        <dbReference type="Rhea" id="RHEA:13481"/>
        <dbReference type="Rhea" id="RHEA-COMP:9667"/>
        <dbReference type="Rhea" id="RHEA-COMP:9698"/>
        <dbReference type="ChEBI" id="CHEBI:30616"/>
        <dbReference type="ChEBI" id="CHEBI:33019"/>
        <dbReference type="ChEBI" id="CHEBI:57844"/>
        <dbReference type="ChEBI" id="CHEBI:78442"/>
        <dbReference type="ChEBI" id="CHEBI:78530"/>
        <dbReference type="ChEBI" id="CHEBI:456215"/>
        <dbReference type="EC" id="6.1.1.10"/>
    </reaction>
</comment>
<dbReference type="NCBIfam" id="TIGR00398">
    <property type="entry name" value="metG"/>
    <property type="match status" value="1"/>
</dbReference>
<dbReference type="InterPro" id="IPR023457">
    <property type="entry name" value="Met-tRNA_synth_2"/>
</dbReference>
<evidence type="ECO:0000259" key="9">
    <source>
        <dbReference type="Pfam" id="PF19303"/>
    </source>
</evidence>
<evidence type="ECO:0000256" key="4">
    <source>
        <dbReference type="ARBA" id="ARBA00022840"/>
    </source>
</evidence>
<dbReference type="InterPro" id="IPR009080">
    <property type="entry name" value="tRNAsynth_Ia_anticodon-bd"/>
</dbReference>